<name>A0ABU8WMX3_9BURK</name>
<proteinExistence type="predicted"/>
<dbReference type="Pfam" id="PF06191">
    <property type="entry name" value="DUF995"/>
    <property type="match status" value="1"/>
</dbReference>
<dbReference type="EMBL" id="JBBKZT010000007">
    <property type="protein sequence ID" value="MEJ8848240.1"/>
    <property type="molecule type" value="Genomic_DNA"/>
</dbReference>
<gene>
    <name evidence="1" type="ORF">WKW82_16395</name>
</gene>
<keyword evidence="2" id="KW-1185">Reference proteome</keyword>
<protein>
    <submittedName>
        <fullName evidence="1">DUF995 domain-containing protein</fullName>
    </submittedName>
</protein>
<reference evidence="1 2" key="1">
    <citation type="submission" date="2024-03" db="EMBL/GenBank/DDBJ databases">
        <title>Novel species of the genus Variovorax.</title>
        <authorList>
            <person name="Liu Q."/>
            <person name="Xin Y.-H."/>
        </authorList>
    </citation>
    <scope>NUCLEOTIDE SEQUENCE [LARGE SCALE GENOMIC DNA]</scope>
    <source>
        <strain evidence="1 2">KACC 18900</strain>
    </source>
</reference>
<evidence type="ECO:0000313" key="1">
    <source>
        <dbReference type="EMBL" id="MEJ8848240.1"/>
    </source>
</evidence>
<dbReference type="Proteomes" id="UP001385892">
    <property type="component" value="Unassembled WGS sequence"/>
</dbReference>
<accession>A0ABU8WMX3</accession>
<organism evidence="1 2">
    <name type="scientific">Variovorax rhizosphaerae</name>
    <dbReference type="NCBI Taxonomy" id="1836200"/>
    <lineage>
        <taxon>Bacteria</taxon>
        <taxon>Pseudomonadati</taxon>
        <taxon>Pseudomonadota</taxon>
        <taxon>Betaproteobacteria</taxon>
        <taxon>Burkholderiales</taxon>
        <taxon>Comamonadaceae</taxon>
        <taxon>Variovorax</taxon>
    </lineage>
</organism>
<sequence>MRVSITKWIPALLLPLLATEGAAQSDMVLRDLESKSPRKLSKEEVTELLTGAKMSRISGRGNVHYWSNDPGGSFVISSDNRGAGAVGSVGRPSTSPGKWHISDDGRYCVLIEWKGVPTEEWCRYILQTTDGYYAVRSDTVGTERVFKLEIKK</sequence>
<evidence type="ECO:0000313" key="2">
    <source>
        <dbReference type="Proteomes" id="UP001385892"/>
    </source>
</evidence>
<dbReference type="InterPro" id="IPR009337">
    <property type="entry name" value="DUF995"/>
</dbReference>
<dbReference type="RefSeq" id="WP_340343375.1">
    <property type="nucleotide sequence ID" value="NZ_JBBKZT010000007.1"/>
</dbReference>
<comment type="caution">
    <text evidence="1">The sequence shown here is derived from an EMBL/GenBank/DDBJ whole genome shotgun (WGS) entry which is preliminary data.</text>
</comment>